<organism evidence="10 11">
    <name type="scientific">Hibiscus syriacus</name>
    <name type="common">Rose of Sharon</name>
    <dbReference type="NCBI Taxonomy" id="106335"/>
    <lineage>
        <taxon>Eukaryota</taxon>
        <taxon>Viridiplantae</taxon>
        <taxon>Streptophyta</taxon>
        <taxon>Embryophyta</taxon>
        <taxon>Tracheophyta</taxon>
        <taxon>Spermatophyta</taxon>
        <taxon>Magnoliopsida</taxon>
        <taxon>eudicotyledons</taxon>
        <taxon>Gunneridae</taxon>
        <taxon>Pentapetalae</taxon>
        <taxon>rosids</taxon>
        <taxon>malvids</taxon>
        <taxon>Malvales</taxon>
        <taxon>Malvaceae</taxon>
        <taxon>Malvoideae</taxon>
        <taxon>Hibiscus</taxon>
    </lineage>
</organism>
<dbReference type="EMBL" id="VEPZ02000890">
    <property type="protein sequence ID" value="KAE8712645.1"/>
    <property type="molecule type" value="Genomic_DNA"/>
</dbReference>
<dbReference type="PANTHER" id="PTHR31269:SF27">
    <property type="entry name" value="S-TYPE ANION CHANNEL SLAH4-LIKE"/>
    <property type="match status" value="1"/>
</dbReference>
<evidence type="ECO:0000256" key="3">
    <source>
        <dbReference type="ARBA" id="ARBA00022448"/>
    </source>
</evidence>
<evidence type="ECO:0000256" key="1">
    <source>
        <dbReference type="ARBA" id="ARBA00004651"/>
    </source>
</evidence>
<evidence type="ECO:0000256" key="6">
    <source>
        <dbReference type="ARBA" id="ARBA00022989"/>
    </source>
</evidence>
<evidence type="ECO:0000256" key="5">
    <source>
        <dbReference type="ARBA" id="ARBA00022692"/>
    </source>
</evidence>
<proteinExistence type="inferred from homology"/>
<keyword evidence="6 9" id="KW-1133">Transmembrane helix</keyword>
<keyword evidence="3" id="KW-0813">Transport</keyword>
<comment type="subcellular location">
    <subcellularLocation>
        <location evidence="1">Cell membrane</location>
        <topology evidence="1">Multi-pass membrane protein</topology>
    </subcellularLocation>
</comment>
<dbReference type="Proteomes" id="UP000436088">
    <property type="component" value="Unassembled WGS sequence"/>
</dbReference>
<dbReference type="PANTHER" id="PTHR31269">
    <property type="entry name" value="S-TYPE ANION CHANNEL SLAH3"/>
    <property type="match status" value="1"/>
</dbReference>
<evidence type="ECO:0000256" key="4">
    <source>
        <dbReference type="ARBA" id="ARBA00022475"/>
    </source>
</evidence>
<keyword evidence="5 9" id="KW-0812">Transmembrane</keyword>
<evidence type="ECO:0000313" key="11">
    <source>
        <dbReference type="Proteomes" id="UP000436088"/>
    </source>
</evidence>
<evidence type="ECO:0000313" key="10">
    <source>
        <dbReference type="EMBL" id="KAE8712645.1"/>
    </source>
</evidence>
<dbReference type="Pfam" id="PF03595">
    <property type="entry name" value="SLAC1"/>
    <property type="match status" value="1"/>
</dbReference>
<evidence type="ECO:0000256" key="9">
    <source>
        <dbReference type="SAM" id="Phobius"/>
    </source>
</evidence>
<keyword evidence="8 9" id="KW-0472">Membrane</keyword>
<keyword evidence="7" id="KW-0406">Ion transport</keyword>
<keyword evidence="11" id="KW-1185">Reference proteome</keyword>
<dbReference type="InterPro" id="IPR030183">
    <property type="entry name" value="SLAC/SLAH"/>
</dbReference>
<sequence length="265" mass="30042">MATVTSQTELQLVVDTVSHTTSAHHSRTPSTHQNRCSNAPTTVAWRIKESFTNVIVKEEFLHHVGVNCYSLRRFLGFFCFNRQPSFASTTRTHMEPGRCTSSSKYGWERECHLPLFTGDSTLFGALRDAIPVFIRHRWLPTQLRPAFFLYFAAPSMASLAWQSIDNDIHGIPFVKPSLIVPLTQVCRPTLFKRSMKRFNVEWWAYSFPLSVLALASMQYAEEVKGSIANLVMLLLSAFSFLVSLGLIIFALLSNISLDDDKCLTR</sequence>
<dbReference type="GO" id="GO:0006873">
    <property type="term" value="P:intracellular monoatomic ion homeostasis"/>
    <property type="evidence" value="ECO:0007669"/>
    <property type="project" value="InterPro"/>
</dbReference>
<keyword evidence="4" id="KW-1003">Cell membrane</keyword>
<dbReference type="Gene3D" id="1.50.10.150">
    <property type="entry name" value="Voltage-dependent anion channel"/>
    <property type="match status" value="1"/>
</dbReference>
<gene>
    <name evidence="10" type="ORF">F3Y22_tig00110239pilonHSYRG00243</name>
</gene>
<name>A0A6A3BAR5_HIBSY</name>
<accession>A0A6A3BAR5</accession>
<dbReference type="InterPro" id="IPR038665">
    <property type="entry name" value="Voltage-dep_anion_channel_sf"/>
</dbReference>
<feature type="transmembrane region" description="Helical" evidence="9">
    <location>
        <begin position="202"/>
        <end position="220"/>
    </location>
</feature>
<reference evidence="10" key="1">
    <citation type="submission" date="2019-09" db="EMBL/GenBank/DDBJ databases">
        <title>Draft genome information of white flower Hibiscus syriacus.</title>
        <authorList>
            <person name="Kim Y.-M."/>
        </authorList>
    </citation>
    <scope>NUCLEOTIDE SEQUENCE [LARGE SCALE GENOMIC DNA]</scope>
    <source>
        <strain evidence="10">YM2019G1</strain>
    </source>
</reference>
<comment type="similarity">
    <text evidence="2">Belongs to the SLAC1 S-type anion channel family.</text>
</comment>
<protein>
    <submittedName>
        <fullName evidence="10">F-box protein</fullName>
    </submittedName>
</protein>
<evidence type="ECO:0000256" key="2">
    <source>
        <dbReference type="ARBA" id="ARBA00007808"/>
    </source>
</evidence>
<comment type="caution">
    <text evidence="10">The sequence shown here is derived from an EMBL/GenBank/DDBJ whole genome shotgun (WGS) entry which is preliminary data.</text>
</comment>
<evidence type="ECO:0000256" key="8">
    <source>
        <dbReference type="ARBA" id="ARBA00023136"/>
    </source>
</evidence>
<evidence type="ECO:0000256" key="7">
    <source>
        <dbReference type="ARBA" id="ARBA00023065"/>
    </source>
</evidence>
<dbReference type="GO" id="GO:0005886">
    <property type="term" value="C:plasma membrane"/>
    <property type="evidence" value="ECO:0007669"/>
    <property type="project" value="UniProtKB-SubCell"/>
</dbReference>
<dbReference type="GO" id="GO:0008308">
    <property type="term" value="F:voltage-gated monoatomic anion channel activity"/>
    <property type="evidence" value="ECO:0007669"/>
    <property type="project" value="InterPro"/>
</dbReference>
<dbReference type="GO" id="GO:0012505">
    <property type="term" value="C:endomembrane system"/>
    <property type="evidence" value="ECO:0007669"/>
    <property type="project" value="UniProtKB-SubCell"/>
</dbReference>
<dbReference type="AlphaFoldDB" id="A0A6A3BAR5"/>
<dbReference type="InterPro" id="IPR004695">
    <property type="entry name" value="SLAC1/Mae1/Ssu1/TehA"/>
</dbReference>
<feature type="transmembrane region" description="Helical" evidence="9">
    <location>
        <begin position="226"/>
        <end position="252"/>
    </location>
</feature>